<keyword evidence="3" id="KW-1185">Reference proteome</keyword>
<reference evidence="2" key="1">
    <citation type="submission" date="2021-08" db="EMBL/GenBank/DDBJ databases">
        <title>Chromosome-Level Trichoderma cornu-damae using Hi-C Data.</title>
        <authorList>
            <person name="Kim C.S."/>
        </authorList>
    </citation>
    <scope>NUCLEOTIDE SEQUENCE</scope>
    <source>
        <strain evidence="2">KA19-0412C</strain>
    </source>
</reference>
<evidence type="ECO:0000313" key="2">
    <source>
        <dbReference type="EMBL" id="KAH6607557.1"/>
    </source>
</evidence>
<proteinExistence type="predicted"/>
<dbReference type="AlphaFoldDB" id="A0A9P8QS65"/>
<organism evidence="2 3">
    <name type="scientific">Trichoderma cornu-damae</name>
    <dbReference type="NCBI Taxonomy" id="654480"/>
    <lineage>
        <taxon>Eukaryota</taxon>
        <taxon>Fungi</taxon>
        <taxon>Dikarya</taxon>
        <taxon>Ascomycota</taxon>
        <taxon>Pezizomycotina</taxon>
        <taxon>Sordariomycetes</taxon>
        <taxon>Hypocreomycetidae</taxon>
        <taxon>Hypocreales</taxon>
        <taxon>Hypocreaceae</taxon>
        <taxon>Trichoderma</taxon>
    </lineage>
</organism>
<gene>
    <name evidence="2" type="ORF">Trco_003870</name>
</gene>
<accession>A0A9P8QS65</accession>
<feature type="compositionally biased region" description="Basic and acidic residues" evidence="1">
    <location>
        <begin position="1"/>
        <end position="11"/>
    </location>
</feature>
<dbReference type="Proteomes" id="UP000827724">
    <property type="component" value="Unassembled WGS sequence"/>
</dbReference>
<name>A0A9P8QS65_9HYPO</name>
<comment type="caution">
    <text evidence="2">The sequence shown here is derived from an EMBL/GenBank/DDBJ whole genome shotgun (WGS) entry which is preliminary data.</text>
</comment>
<evidence type="ECO:0000313" key="3">
    <source>
        <dbReference type="Proteomes" id="UP000827724"/>
    </source>
</evidence>
<sequence>MAAKNTNRDDQPPAYGEQPQAPRPTVLKASRHIISQARKWSIINSNRDLFLPKVNTRLPMVNIRKANIRKASTRKASIRKASIRKAITEEPDNPTRDGAPTAPPAVCSEVWLLQLPRQTPFA</sequence>
<protein>
    <submittedName>
        <fullName evidence="2">Uncharacterized protein</fullName>
    </submittedName>
</protein>
<feature type="region of interest" description="Disordered" evidence="1">
    <location>
        <begin position="1"/>
        <end position="25"/>
    </location>
</feature>
<evidence type="ECO:0000256" key="1">
    <source>
        <dbReference type="SAM" id="MobiDB-lite"/>
    </source>
</evidence>
<dbReference type="EMBL" id="JAIWOZ010000003">
    <property type="protein sequence ID" value="KAH6607557.1"/>
    <property type="molecule type" value="Genomic_DNA"/>
</dbReference>